<evidence type="ECO:0000256" key="10">
    <source>
        <dbReference type="ARBA" id="ARBA00023170"/>
    </source>
</evidence>
<evidence type="ECO:0000256" key="9">
    <source>
        <dbReference type="ARBA" id="ARBA00023157"/>
    </source>
</evidence>
<dbReference type="GO" id="GO:0007162">
    <property type="term" value="P:negative regulation of cell adhesion"/>
    <property type="evidence" value="ECO:0007669"/>
    <property type="project" value="TreeGrafter"/>
</dbReference>
<keyword evidence="4" id="KW-0812">Transmembrane</keyword>
<dbReference type="RefSeq" id="XP_011385030.1">
    <property type="nucleotide sequence ID" value="XM_011386728.2"/>
</dbReference>
<evidence type="ECO:0000256" key="12">
    <source>
        <dbReference type="SAM" id="MobiDB-lite"/>
    </source>
</evidence>
<dbReference type="GeneID" id="105310571"/>
<dbReference type="GO" id="GO:0050772">
    <property type="term" value="P:positive regulation of axonogenesis"/>
    <property type="evidence" value="ECO:0007669"/>
    <property type="project" value="TreeGrafter"/>
</dbReference>
<dbReference type="InterPro" id="IPR057533">
    <property type="entry name" value="PSI_Plexin-B"/>
</dbReference>
<evidence type="ECO:0000256" key="4">
    <source>
        <dbReference type="ARBA" id="ARBA00022692"/>
    </source>
</evidence>
<evidence type="ECO:0000313" key="15">
    <source>
        <dbReference type="Proteomes" id="UP000515202"/>
    </source>
</evidence>
<dbReference type="SMART" id="SM00429">
    <property type="entry name" value="IPT"/>
    <property type="match status" value="2"/>
</dbReference>
<reference evidence="16" key="1">
    <citation type="submission" date="2025-08" db="UniProtKB">
        <authorList>
            <consortium name="RefSeq"/>
        </authorList>
    </citation>
    <scope>IDENTIFICATION</scope>
    <source>
        <tissue evidence="16">Kidney</tissue>
    </source>
</reference>
<dbReference type="Pfam" id="PF24317">
    <property type="entry name" value="PSI_Plexin-B"/>
    <property type="match status" value="1"/>
</dbReference>
<evidence type="ECO:0000256" key="8">
    <source>
        <dbReference type="ARBA" id="ARBA00023136"/>
    </source>
</evidence>
<evidence type="ECO:0000256" key="6">
    <source>
        <dbReference type="ARBA" id="ARBA00022737"/>
    </source>
</evidence>
<dbReference type="SMART" id="SM00423">
    <property type="entry name" value="PSI"/>
    <property type="match status" value="1"/>
</dbReference>
<evidence type="ECO:0000259" key="13">
    <source>
        <dbReference type="SMART" id="SM00423"/>
    </source>
</evidence>
<comment type="similarity">
    <text evidence="2">Belongs to the plexin family.</text>
</comment>
<keyword evidence="3" id="KW-1003">Cell membrane</keyword>
<dbReference type="OrthoDB" id="125363at2759"/>
<dbReference type="PANTHER" id="PTHR22625">
    <property type="entry name" value="PLEXIN"/>
    <property type="match status" value="1"/>
</dbReference>
<dbReference type="GO" id="GO:0005886">
    <property type="term" value="C:plasma membrane"/>
    <property type="evidence" value="ECO:0007669"/>
    <property type="project" value="UniProtKB-SubCell"/>
</dbReference>
<dbReference type="GO" id="GO:0017154">
    <property type="term" value="F:semaphorin receptor activity"/>
    <property type="evidence" value="ECO:0007669"/>
    <property type="project" value="InterPro"/>
</dbReference>
<dbReference type="KEGG" id="pvp:105310571"/>
<feature type="region of interest" description="Disordered" evidence="12">
    <location>
        <begin position="225"/>
        <end position="245"/>
    </location>
</feature>
<evidence type="ECO:0000256" key="7">
    <source>
        <dbReference type="ARBA" id="ARBA00022989"/>
    </source>
</evidence>
<keyword evidence="15" id="KW-1185">Reference proteome</keyword>
<evidence type="ECO:0000256" key="11">
    <source>
        <dbReference type="ARBA" id="ARBA00023180"/>
    </source>
</evidence>
<keyword evidence="7" id="KW-1133">Transmembrane helix</keyword>
<evidence type="ECO:0000256" key="5">
    <source>
        <dbReference type="ARBA" id="ARBA00022729"/>
    </source>
</evidence>
<keyword evidence="6" id="KW-0677">Repeat</keyword>
<feature type="domain" description="IPT/TIG" evidence="14">
    <location>
        <begin position="217"/>
        <end position="279"/>
    </location>
</feature>
<feature type="compositionally biased region" description="Polar residues" evidence="12">
    <location>
        <begin position="232"/>
        <end position="244"/>
    </location>
</feature>
<organism evidence="15 16">
    <name type="scientific">Pteropus vampyrus</name>
    <name type="common">Large flying fox</name>
    <dbReference type="NCBI Taxonomy" id="132908"/>
    <lineage>
        <taxon>Eukaryota</taxon>
        <taxon>Metazoa</taxon>
        <taxon>Chordata</taxon>
        <taxon>Craniata</taxon>
        <taxon>Vertebrata</taxon>
        <taxon>Euteleostomi</taxon>
        <taxon>Mammalia</taxon>
        <taxon>Eutheria</taxon>
        <taxon>Laurasiatheria</taxon>
        <taxon>Chiroptera</taxon>
        <taxon>Yinpterochiroptera</taxon>
        <taxon>Pteropodoidea</taxon>
        <taxon>Pteropodidae</taxon>
        <taxon>Pteropodinae</taxon>
        <taxon>Pteropus</taxon>
    </lineage>
</organism>
<dbReference type="InterPro" id="IPR016201">
    <property type="entry name" value="PSI"/>
</dbReference>
<proteinExistence type="inferred from homology"/>
<dbReference type="SUPFAM" id="SSF81296">
    <property type="entry name" value="E set domains"/>
    <property type="match status" value="2"/>
</dbReference>
<dbReference type="Proteomes" id="UP000515202">
    <property type="component" value="Unplaced"/>
</dbReference>
<dbReference type="InterPro" id="IPR013783">
    <property type="entry name" value="Ig-like_fold"/>
</dbReference>
<dbReference type="FunFam" id="2.60.40.10:FF:000203">
    <property type="entry name" value="Plexin B2"/>
    <property type="match status" value="1"/>
</dbReference>
<dbReference type="Gene3D" id="2.60.40.10">
    <property type="entry name" value="Immunoglobulins"/>
    <property type="match status" value="2"/>
</dbReference>
<evidence type="ECO:0000259" key="14">
    <source>
        <dbReference type="SMART" id="SM00429"/>
    </source>
</evidence>
<dbReference type="PANTHER" id="PTHR22625:SF9">
    <property type="entry name" value="PLEXIN-B2"/>
    <property type="match status" value="1"/>
</dbReference>
<dbReference type="CDD" id="cd01180">
    <property type="entry name" value="IPT_plexin_repeat1"/>
    <property type="match status" value="1"/>
</dbReference>
<evidence type="ECO:0000313" key="16">
    <source>
        <dbReference type="RefSeq" id="XP_011385030.1"/>
    </source>
</evidence>
<dbReference type="AlphaFoldDB" id="A0A6P3RPD8"/>
<dbReference type="GO" id="GO:0008360">
    <property type="term" value="P:regulation of cell shape"/>
    <property type="evidence" value="ECO:0007669"/>
    <property type="project" value="TreeGrafter"/>
</dbReference>
<keyword evidence="10" id="KW-0675">Receptor</keyword>
<dbReference type="GO" id="GO:0002116">
    <property type="term" value="C:semaphorin receptor complex"/>
    <property type="evidence" value="ECO:0007669"/>
    <property type="project" value="TreeGrafter"/>
</dbReference>
<dbReference type="InterPro" id="IPR014756">
    <property type="entry name" value="Ig_E-set"/>
</dbReference>
<dbReference type="Pfam" id="PF01833">
    <property type="entry name" value="TIG"/>
    <property type="match status" value="2"/>
</dbReference>
<comment type="subcellular location">
    <subcellularLocation>
        <location evidence="1">Cell membrane</location>
        <topology evidence="1">Single-pass type I membrane protein</topology>
    </subcellularLocation>
</comment>
<evidence type="ECO:0000256" key="2">
    <source>
        <dbReference type="ARBA" id="ARBA00010297"/>
    </source>
</evidence>
<dbReference type="InterPro" id="IPR002909">
    <property type="entry name" value="IPT_dom"/>
</dbReference>
<keyword evidence="8" id="KW-0472">Membrane</keyword>
<dbReference type="GO" id="GO:0030334">
    <property type="term" value="P:regulation of cell migration"/>
    <property type="evidence" value="ECO:0007669"/>
    <property type="project" value="TreeGrafter"/>
</dbReference>
<sequence>MNHETEVTFQGKNLDTVKSPSLQVGSDLIKFEETVSTQEPETFVFRTPKLSHDGNETLPLHLFVKSYGKNIDSKLQVTLYNCSFGRSDCSLCLAADPAYKCVWCSGQSRCVYEALCSNATSECPPPVITRIQPETGPLGGGIRVTILGSNLGVRADDVKRVTVAGQDCTFEPGRYSVSTRIVCAIKAAEAPFTGGVEVDISGKLGHSPPHVQFTYQQPQPLGVEPKQGPQAGGTTLTISGTHLDTGSEEDVRVTLSGVPCKVWVSPAGQQVCGLPWSSVFWP</sequence>
<feature type="domain" description="PSI" evidence="13">
    <location>
        <begin position="81"/>
        <end position="124"/>
    </location>
</feature>
<evidence type="ECO:0000256" key="1">
    <source>
        <dbReference type="ARBA" id="ARBA00004251"/>
    </source>
</evidence>
<keyword evidence="9" id="KW-1015">Disulfide bond</keyword>
<accession>A0A6P3RPD8</accession>
<name>A0A6P3RPD8_PTEVA</name>
<keyword evidence="5" id="KW-0732">Signal</keyword>
<dbReference type="InterPro" id="IPR031148">
    <property type="entry name" value="Plexin"/>
</dbReference>
<keyword evidence="11" id="KW-0325">Glycoprotein</keyword>
<protein>
    <submittedName>
        <fullName evidence="16">Plexin-B2-like</fullName>
    </submittedName>
</protein>
<gene>
    <name evidence="16" type="primary">LOC105310571</name>
</gene>
<evidence type="ECO:0000256" key="3">
    <source>
        <dbReference type="ARBA" id="ARBA00022475"/>
    </source>
</evidence>
<feature type="domain" description="IPT/TIG" evidence="14">
    <location>
        <begin position="125"/>
        <end position="216"/>
    </location>
</feature>